<evidence type="ECO:0000256" key="2">
    <source>
        <dbReference type="ARBA" id="ARBA00022679"/>
    </source>
</evidence>
<dbReference type="InterPro" id="IPR051838">
    <property type="entry name" value="ARTD_PARP"/>
</dbReference>
<keyword evidence="7" id="KW-1185">Reference proteome</keyword>
<dbReference type="InterPro" id="IPR012317">
    <property type="entry name" value="Poly(ADP-ribose)pol_cat_dom"/>
</dbReference>
<evidence type="ECO:0000256" key="4">
    <source>
        <dbReference type="ARBA" id="ARBA00023027"/>
    </source>
</evidence>
<dbReference type="PANTHER" id="PTHR21328">
    <property type="entry name" value="POLY ADP-RIBOSE POLYMERASE FAMILY, MEMBER PARP"/>
    <property type="match status" value="1"/>
</dbReference>
<name>A0A6A6P698_9PEZI</name>
<keyword evidence="4" id="KW-0520">NAD</keyword>
<reference evidence="6" key="1">
    <citation type="journal article" date="2020" name="Stud. Mycol.">
        <title>101 Dothideomycetes genomes: a test case for predicting lifestyles and emergence of pathogens.</title>
        <authorList>
            <person name="Haridas S."/>
            <person name="Albert R."/>
            <person name="Binder M."/>
            <person name="Bloem J."/>
            <person name="Labutti K."/>
            <person name="Salamov A."/>
            <person name="Andreopoulos B."/>
            <person name="Baker S."/>
            <person name="Barry K."/>
            <person name="Bills G."/>
            <person name="Bluhm B."/>
            <person name="Cannon C."/>
            <person name="Castanera R."/>
            <person name="Culley D."/>
            <person name="Daum C."/>
            <person name="Ezra D."/>
            <person name="Gonzalez J."/>
            <person name="Henrissat B."/>
            <person name="Kuo A."/>
            <person name="Liang C."/>
            <person name="Lipzen A."/>
            <person name="Lutzoni F."/>
            <person name="Magnuson J."/>
            <person name="Mondo S."/>
            <person name="Nolan M."/>
            <person name="Ohm R."/>
            <person name="Pangilinan J."/>
            <person name="Park H.-J."/>
            <person name="Ramirez L."/>
            <person name="Alfaro M."/>
            <person name="Sun H."/>
            <person name="Tritt A."/>
            <person name="Yoshinaga Y."/>
            <person name="Zwiers L.-H."/>
            <person name="Turgeon B."/>
            <person name="Goodwin S."/>
            <person name="Spatafora J."/>
            <person name="Crous P."/>
            <person name="Grigoriev I."/>
        </authorList>
    </citation>
    <scope>NUCLEOTIDE SEQUENCE</scope>
    <source>
        <strain evidence="6">ATCC 16933</strain>
    </source>
</reference>
<evidence type="ECO:0000313" key="6">
    <source>
        <dbReference type="EMBL" id="KAF2459364.1"/>
    </source>
</evidence>
<evidence type="ECO:0000256" key="3">
    <source>
        <dbReference type="ARBA" id="ARBA00022695"/>
    </source>
</evidence>
<evidence type="ECO:0000259" key="5">
    <source>
        <dbReference type="Pfam" id="PF00644"/>
    </source>
</evidence>
<organism evidence="6 7">
    <name type="scientific">Lineolata rhizophorae</name>
    <dbReference type="NCBI Taxonomy" id="578093"/>
    <lineage>
        <taxon>Eukaryota</taxon>
        <taxon>Fungi</taxon>
        <taxon>Dikarya</taxon>
        <taxon>Ascomycota</taxon>
        <taxon>Pezizomycotina</taxon>
        <taxon>Dothideomycetes</taxon>
        <taxon>Dothideomycetes incertae sedis</taxon>
        <taxon>Lineolatales</taxon>
        <taxon>Lineolataceae</taxon>
        <taxon>Lineolata</taxon>
    </lineage>
</organism>
<dbReference type="GO" id="GO:0003950">
    <property type="term" value="F:NAD+ poly-ADP-ribosyltransferase activity"/>
    <property type="evidence" value="ECO:0007669"/>
    <property type="project" value="InterPro"/>
</dbReference>
<dbReference type="OrthoDB" id="109543at2759"/>
<sequence length="233" mass="25971">MQLVWEHVDRDADSPNDLFAEVFSTNDLARTVQSFGKHCEDILSWACFTYRGYLMPATGQLRILNMPKIHQFVLANASPDLESRFEAEVQASGGHDTTRIVFHGTRFDRLYPILQQGLQVCSGTNLEIHGAISGNGIYAANEPSYALQYAHQLDHAWRNSKFKKVRVLLGVELAGTGNLLTNRGVWVVSNPDRLMVRYIFVLEEGANAPLAMHIAQPIMSGISMLKAAKNAKK</sequence>
<dbReference type="Gene3D" id="3.90.228.10">
    <property type="match status" value="1"/>
</dbReference>
<keyword evidence="2" id="KW-0808">Transferase</keyword>
<keyword evidence="3" id="KW-0548">Nucleotidyltransferase</keyword>
<feature type="domain" description="PARP catalytic" evidence="5">
    <location>
        <begin position="82"/>
        <end position="154"/>
    </location>
</feature>
<keyword evidence="1" id="KW-0328">Glycosyltransferase</keyword>
<accession>A0A6A6P698</accession>
<dbReference type="Pfam" id="PF00644">
    <property type="entry name" value="PARP"/>
    <property type="match status" value="1"/>
</dbReference>
<evidence type="ECO:0000313" key="7">
    <source>
        <dbReference type="Proteomes" id="UP000799766"/>
    </source>
</evidence>
<evidence type="ECO:0000256" key="1">
    <source>
        <dbReference type="ARBA" id="ARBA00022676"/>
    </source>
</evidence>
<proteinExistence type="predicted"/>
<dbReference type="Proteomes" id="UP000799766">
    <property type="component" value="Unassembled WGS sequence"/>
</dbReference>
<dbReference type="GO" id="GO:0016779">
    <property type="term" value="F:nucleotidyltransferase activity"/>
    <property type="evidence" value="ECO:0007669"/>
    <property type="project" value="UniProtKB-KW"/>
</dbReference>
<dbReference type="AlphaFoldDB" id="A0A6A6P698"/>
<dbReference type="EMBL" id="MU001675">
    <property type="protein sequence ID" value="KAF2459364.1"/>
    <property type="molecule type" value="Genomic_DNA"/>
</dbReference>
<gene>
    <name evidence="6" type="ORF">BDY21DRAFT_419931</name>
</gene>
<protein>
    <recommendedName>
        <fullName evidence="5">PARP catalytic domain-containing protein</fullName>
    </recommendedName>
</protein>
<dbReference type="SUPFAM" id="SSF56399">
    <property type="entry name" value="ADP-ribosylation"/>
    <property type="match status" value="1"/>
</dbReference>